<keyword evidence="1 3" id="KW-0413">Isomerase</keyword>
<dbReference type="Proteomes" id="UP000235363">
    <property type="component" value="Unassembled WGS sequence"/>
</dbReference>
<organism evidence="3 4">
    <name type="scientific">Corynebacterium xerosis</name>
    <dbReference type="NCBI Taxonomy" id="1725"/>
    <lineage>
        <taxon>Bacteria</taxon>
        <taxon>Bacillati</taxon>
        <taxon>Actinomycetota</taxon>
        <taxon>Actinomycetes</taxon>
        <taxon>Mycobacteriales</taxon>
        <taxon>Corynebacteriaceae</taxon>
        <taxon>Corynebacterium</taxon>
    </lineage>
</organism>
<dbReference type="InterPro" id="IPR013022">
    <property type="entry name" value="Xyl_isomerase-like_TIM-brl"/>
</dbReference>
<feature type="domain" description="Xylose isomerase-like TIM barrel" evidence="2">
    <location>
        <begin position="40"/>
        <end position="258"/>
    </location>
</feature>
<dbReference type="EMBL" id="PNHF01000003">
    <property type="protein sequence ID" value="PMC63095.1"/>
    <property type="molecule type" value="Genomic_DNA"/>
</dbReference>
<accession>A0A2N6T1C5</accession>
<reference evidence="3 4" key="1">
    <citation type="submission" date="2017-09" db="EMBL/GenBank/DDBJ databases">
        <title>Bacterial strain isolated from the female urinary microbiota.</title>
        <authorList>
            <person name="Thomas-White K."/>
            <person name="Kumar N."/>
            <person name="Forster S."/>
            <person name="Putonti C."/>
            <person name="Lawley T."/>
            <person name="Wolfe A.J."/>
        </authorList>
    </citation>
    <scope>NUCLEOTIDE SEQUENCE [LARGE SCALE GENOMIC DNA]</scope>
    <source>
        <strain evidence="3 4">UMB0908</strain>
    </source>
</reference>
<dbReference type="AlphaFoldDB" id="A0A2N6T1C5"/>
<dbReference type="PANTHER" id="PTHR43489">
    <property type="entry name" value="ISOMERASE"/>
    <property type="match status" value="1"/>
</dbReference>
<evidence type="ECO:0000313" key="3">
    <source>
        <dbReference type="EMBL" id="PMC63095.1"/>
    </source>
</evidence>
<name>A0A2N6T1C5_9CORY</name>
<proteinExistence type="predicted"/>
<dbReference type="GO" id="GO:0046487">
    <property type="term" value="P:glyoxylate metabolic process"/>
    <property type="evidence" value="ECO:0007669"/>
    <property type="project" value="TreeGrafter"/>
</dbReference>
<evidence type="ECO:0000313" key="4">
    <source>
        <dbReference type="Proteomes" id="UP000235363"/>
    </source>
</evidence>
<dbReference type="STRING" id="1725.WU86_00345"/>
<dbReference type="InterPro" id="IPR050417">
    <property type="entry name" value="Sugar_Epim/Isomerase"/>
</dbReference>
<gene>
    <name evidence="3" type="ORF">CJ204_02365</name>
</gene>
<evidence type="ECO:0000259" key="2">
    <source>
        <dbReference type="Pfam" id="PF01261"/>
    </source>
</evidence>
<dbReference type="RefSeq" id="WP_102212047.1">
    <property type="nucleotide sequence ID" value="NZ_PNHF01000003.1"/>
</dbReference>
<dbReference type="PANTHER" id="PTHR43489:SF6">
    <property type="entry name" value="HYDROXYPYRUVATE ISOMERASE-RELATED"/>
    <property type="match status" value="1"/>
</dbReference>
<dbReference type="Gene3D" id="3.20.20.150">
    <property type="entry name" value="Divalent-metal-dependent TIM barrel enzymes"/>
    <property type="match status" value="1"/>
</dbReference>
<dbReference type="GO" id="GO:0008903">
    <property type="term" value="F:hydroxypyruvate isomerase activity"/>
    <property type="evidence" value="ECO:0007669"/>
    <property type="project" value="TreeGrafter"/>
</dbReference>
<evidence type="ECO:0000256" key="1">
    <source>
        <dbReference type="ARBA" id="ARBA00023235"/>
    </source>
</evidence>
<comment type="caution">
    <text evidence="3">The sequence shown here is derived from an EMBL/GenBank/DDBJ whole genome shotgun (WGS) entry which is preliminary data.</text>
</comment>
<dbReference type="Pfam" id="PF01261">
    <property type="entry name" value="AP_endonuc_2"/>
    <property type="match status" value="1"/>
</dbReference>
<dbReference type="InterPro" id="IPR036237">
    <property type="entry name" value="Xyl_isomerase-like_sf"/>
</dbReference>
<protein>
    <submittedName>
        <fullName evidence="3">Xylose isomerase</fullName>
    </submittedName>
</protein>
<sequence>MTPANDTPDHVTGTDHITGTDHVANCSILHPGRTPAEAMRAAAAAGYREVEFWWPFAAEEPSESEIRDFAAALDLAGVRLVAINLWAGDMAAGERGVLHERMLSDAHLDAIRRLRELTGVSMGNLLPGAGGPEVTEPQRRHLSAVADALPGFTPLIEPMSGNPDLPVRDPWAAVELCRDTGAGLLLDVFHLAELGVDVDAWLDDVAAGEQPLPHHVQIADSPGRGAPGTGAGFTGTAPMRRWLERLEELGYSGRIADEWVGR</sequence>
<dbReference type="SUPFAM" id="SSF51658">
    <property type="entry name" value="Xylose isomerase-like"/>
    <property type="match status" value="1"/>
</dbReference>